<dbReference type="PANTHER" id="PTHR32089:SF112">
    <property type="entry name" value="LYSOZYME-LIKE PROTEIN-RELATED"/>
    <property type="match status" value="1"/>
</dbReference>
<reference evidence="7 8" key="1">
    <citation type="submission" date="2019-11" db="EMBL/GenBank/DDBJ databases">
        <title>Comparative genomics of hydrocarbon-degrading Desulfosarcina strains.</title>
        <authorList>
            <person name="Watanabe M."/>
            <person name="Kojima H."/>
            <person name="Fukui M."/>
        </authorList>
    </citation>
    <scope>NUCLEOTIDE SEQUENCE [LARGE SCALE GENOMIC DNA]</scope>
    <source>
        <strain evidence="7 8">28bB2T</strain>
    </source>
</reference>
<dbReference type="RefSeq" id="WP_155321774.1">
    <property type="nucleotide sequence ID" value="NZ_AP021876.1"/>
</dbReference>
<dbReference type="Gene3D" id="1.10.287.950">
    <property type="entry name" value="Methyl-accepting chemotaxis protein"/>
    <property type="match status" value="1"/>
</dbReference>
<dbReference type="Pfam" id="PF00015">
    <property type="entry name" value="MCPsignal"/>
    <property type="match status" value="1"/>
</dbReference>
<keyword evidence="4" id="KW-1133">Transmembrane helix</keyword>
<dbReference type="InterPro" id="IPR004089">
    <property type="entry name" value="MCPsignal_dom"/>
</dbReference>
<evidence type="ECO:0000256" key="4">
    <source>
        <dbReference type="SAM" id="Phobius"/>
    </source>
</evidence>
<dbReference type="PANTHER" id="PTHR32089">
    <property type="entry name" value="METHYL-ACCEPTING CHEMOTAXIS PROTEIN MCPB"/>
    <property type="match status" value="1"/>
</dbReference>
<gene>
    <name evidence="7" type="ORF">DSCO28_15270</name>
</gene>
<evidence type="ECO:0000259" key="6">
    <source>
        <dbReference type="PROSITE" id="PS50885"/>
    </source>
</evidence>
<dbReference type="PROSITE" id="PS50111">
    <property type="entry name" value="CHEMOTAXIS_TRANSDUC_2"/>
    <property type="match status" value="1"/>
</dbReference>
<dbReference type="Pfam" id="PF00672">
    <property type="entry name" value="HAMP"/>
    <property type="match status" value="1"/>
</dbReference>
<dbReference type="SUPFAM" id="SSF58104">
    <property type="entry name" value="Methyl-accepting chemotaxis protein (MCP) signaling domain"/>
    <property type="match status" value="1"/>
</dbReference>
<dbReference type="AlphaFoldDB" id="A0A5K7ZJA8"/>
<evidence type="ECO:0000256" key="3">
    <source>
        <dbReference type="PROSITE-ProRule" id="PRU00284"/>
    </source>
</evidence>
<keyword evidence="4" id="KW-0472">Membrane</keyword>
<evidence type="ECO:0000256" key="1">
    <source>
        <dbReference type="ARBA" id="ARBA00023224"/>
    </source>
</evidence>
<dbReference type="InterPro" id="IPR004090">
    <property type="entry name" value="Chemotax_Me-accpt_rcpt"/>
</dbReference>
<accession>A0A5K7ZJA8</accession>
<keyword evidence="1 3" id="KW-0807">Transducer</keyword>
<dbReference type="GO" id="GO:0007165">
    <property type="term" value="P:signal transduction"/>
    <property type="evidence" value="ECO:0007669"/>
    <property type="project" value="UniProtKB-KW"/>
</dbReference>
<dbReference type="GO" id="GO:0004888">
    <property type="term" value="F:transmembrane signaling receptor activity"/>
    <property type="evidence" value="ECO:0007669"/>
    <property type="project" value="InterPro"/>
</dbReference>
<dbReference type="CDD" id="cd06225">
    <property type="entry name" value="HAMP"/>
    <property type="match status" value="1"/>
</dbReference>
<sequence>MSIFKNISIGGKTALITGAAFIGMITIICIGLIFFGQIGDIGKLAEEGYKYRLSVYETSLAFERYARTQDQADLKDYREKADFVAASDAMPGRIFRLIQEYHDVHEVLEVYKTKYDQVPPTTFNVADLFNKMKGKPQLAEMVSFTEKAHEYSEAKRKLNEQYPAVDDRAQRELSAQIKRVNSQHLKSIDDYQRVLERFAAYLKQIIVNVFIAIAVVMLILLALITLFVVRAITGPLKSTVSFAGVLAQGDLTGKVDITNKDELGEMGASLNQMSSELGDMLREIKHVVAMLSSSSTKLASISVQMTRDTKSTSRQSDDVAGAAATMSNKMDAVTAAMEQSSTNANLVASAAEEMSATIDEIARNSEKARVISQDANEQTEQAAVLMNELGQAAGDIGKVIVTITDISEQVNLLALNATIEAARAGEAGKGFAVVANEIKELARQTATATQDIKLMINTIQDTTTTTISKTQEISTVIGQVNDVIAGIASAVEEQSAAIREIVNNIVQVSQGFEEVGANVAVASIEVANINATIGEVNQSTAQIATSSSIVRQSADELSELSETLNAMVSRFRL</sequence>
<dbReference type="Proteomes" id="UP000425960">
    <property type="component" value="Chromosome"/>
</dbReference>
<feature type="domain" description="HAMP" evidence="6">
    <location>
        <begin position="230"/>
        <end position="282"/>
    </location>
</feature>
<keyword evidence="4" id="KW-0812">Transmembrane</keyword>
<dbReference type="KEGG" id="dov:DSCO28_15270"/>
<dbReference type="SMART" id="SM00304">
    <property type="entry name" value="HAMP"/>
    <property type="match status" value="1"/>
</dbReference>
<dbReference type="EMBL" id="AP021876">
    <property type="protein sequence ID" value="BBO80961.1"/>
    <property type="molecule type" value="Genomic_DNA"/>
</dbReference>
<organism evidence="7 8">
    <name type="scientific">Desulfosarcina ovata subsp. sediminis</name>
    <dbReference type="NCBI Taxonomy" id="885957"/>
    <lineage>
        <taxon>Bacteria</taxon>
        <taxon>Pseudomonadati</taxon>
        <taxon>Thermodesulfobacteriota</taxon>
        <taxon>Desulfobacteria</taxon>
        <taxon>Desulfobacterales</taxon>
        <taxon>Desulfosarcinaceae</taxon>
        <taxon>Desulfosarcina</taxon>
    </lineage>
</organism>
<comment type="similarity">
    <text evidence="2">Belongs to the methyl-accepting chemotaxis (MCP) protein family.</text>
</comment>
<evidence type="ECO:0000259" key="5">
    <source>
        <dbReference type="PROSITE" id="PS50111"/>
    </source>
</evidence>
<evidence type="ECO:0008006" key="9">
    <source>
        <dbReference type="Google" id="ProtNLM"/>
    </source>
</evidence>
<dbReference type="PROSITE" id="PS50885">
    <property type="entry name" value="HAMP"/>
    <property type="match status" value="1"/>
</dbReference>
<evidence type="ECO:0000256" key="2">
    <source>
        <dbReference type="ARBA" id="ARBA00029447"/>
    </source>
</evidence>
<feature type="transmembrane region" description="Helical" evidence="4">
    <location>
        <begin position="205"/>
        <end position="229"/>
    </location>
</feature>
<feature type="domain" description="Methyl-accepting transducer" evidence="5">
    <location>
        <begin position="301"/>
        <end position="530"/>
    </location>
</feature>
<evidence type="ECO:0000313" key="8">
    <source>
        <dbReference type="Proteomes" id="UP000425960"/>
    </source>
</evidence>
<dbReference type="GO" id="GO:0006935">
    <property type="term" value="P:chemotaxis"/>
    <property type="evidence" value="ECO:0007669"/>
    <property type="project" value="InterPro"/>
</dbReference>
<dbReference type="Gene3D" id="6.10.340.10">
    <property type="match status" value="1"/>
</dbReference>
<dbReference type="PRINTS" id="PR00260">
    <property type="entry name" value="CHEMTRNSDUCR"/>
</dbReference>
<proteinExistence type="inferred from homology"/>
<dbReference type="InterPro" id="IPR003660">
    <property type="entry name" value="HAMP_dom"/>
</dbReference>
<dbReference type="SMART" id="SM00283">
    <property type="entry name" value="MA"/>
    <property type="match status" value="1"/>
</dbReference>
<name>A0A5K7ZJA8_9BACT</name>
<protein>
    <recommendedName>
        <fullName evidence="9">Methyl-accepting chemotaxis protein</fullName>
    </recommendedName>
</protein>
<evidence type="ECO:0000313" key="7">
    <source>
        <dbReference type="EMBL" id="BBO80961.1"/>
    </source>
</evidence>
<feature type="transmembrane region" description="Helical" evidence="4">
    <location>
        <begin position="14"/>
        <end position="35"/>
    </location>
</feature>
<dbReference type="GO" id="GO:0016020">
    <property type="term" value="C:membrane"/>
    <property type="evidence" value="ECO:0007669"/>
    <property type="project" value="InterPro"/>
</dbReference>